<accession>A0AA39T8C8</accession>
<dbReference type="Proteomes" id="UP001175227">
    <property type="component" value="Unassembled WGS sequence"/>
</dbReference>
<dbReference type="AlphaFoldDB" id="A0AA39T8C8"/>
<sequence length="64" mass="7447">DNKAGIPLHHGKTTFQHICDKQILKQEEVLGLFQDDKEWELAKWLIKNMGCLAAKEFLKLPMVR</sequence>
<comment type="caution">
    <text evidence="1">The sequence shown here is derived from an EMBL/GenBank/DDBJ whole genome shotgun (WGS) entry which is preliminary data.</text>
</comment>
<evidence type="ECO:0000313" key="2">
    <source>
        <dbReference type="Proteomes" id="UP001175227"/>
    </source>
</evidence>
<feature type="non-terminal residue" evidence="1">
    <location>
        <position position="1"/>
    </location>
</feature>
<evidence type="ECO:0000313" key="1">
    <source>
        <dbReference type="EMBL" id="KAK0471461.1"/>
    </source>
</evidence>
<reference evidence="1" key="1">
    <citation type="submission" date="2023-06" db="EMBL/GenBank/DDBJ databases">
        <authorList>
            <consortium name="Lawrence Berkeley National Laboratory"/>
            <person name="Ahrendt S."/>
            <person name="Sahu N."/>
            <person name="Indic B."/>
            <person name="Wong-Bajracharya J."/>
            <person name="Merenyi Z."/>
            <person name="Ke H.-M."/>
            <person name="Monk M."/>
            <person name="Kocsube S."/>
            <person name="Drula E."/>
            <person name="Lipzen A."/>
            <person name="Balint B."/>
            <person name="Henrissat B."/>
            <person name="Andreopoulos B."/>
            <person name="Martin F.M."/>
            <person name="Harder C.B."/>
            <person name="Rigling D."/>
            <person name="Ford K.L."/>
            <person name="Foster G.D."/>
            <person name="Pangilinan J."/>
            <person name="Papanicolaou A."/>
            <person name="Barry K."/>
            <person name="LaButti K."/>
            <person name="Viragh M."/>
            <person name="Koriabine M."/>
            <person name="Yan M."/>
            <person name="Riley R."/>
            <person name="Champramary S."/>
            <person name="Plett K.L."/>
            <person name="Tsai I.J."/>
            <person name="Slot J."/>
            <person name="Sipos G."/>
            <person name="Plett J."/>
            <person name="Nagy L.G."/>
            <person name="Grigoriev I.V."/>
        </authorList>
    </citation>
    <scope>NUCLEOTIDE SEQUENCE</scope>
    <source>
        <strain evidence="1">ICMP 16352</strain>
    </source>
</reference>
<name>A0AA39T8C8_9AGAR</name>
<gene>
    <name evidence="1" type="ORF">IW261DRAFT_1306539</name>
</gene>
<keyword evidence="2" id="KW-1185">Reference proteome</keyword>
<feature type="non-terminal residue" evidence="1">
    <location>
        <position position="64"/>
    </location>
</feature>
<protein>
    <submittedName>
        <fullName evidence="1">Uncharacterized protein</fullName>
    </submittedName>
</protein>
<proteinExistence type="predicted"/>
<organism evidence="1 2">
    <name type="scientific">Armillaria novae-zelandiae</name>
    <dbReference type="NCBI Taxonomy" id="153914"/>
    <lineage>
        <taxon>Eukaryota</taxon>
        <taxon>Fungi</taxon>
        <taxon>Dikarya</taxon>
        <taxon>Basidiomycota</taxon>
        <taxon>Agaricomycotina</taxon>
        <taxon>Agaricomycetes</taxon>
        <taxon>Agaricomycetidae</taxon>
        <taxon>Agaricales</taxon>
        <taxon>Marasmiineae</taxon>
        <taxon>Physalacriaceae</taxon>
        <taxon>Armillaria</taxon>
    </lineage>
</organism>
<dbReference type="EMBL" id="JAUEPR010000050">
    <property type="protein sequence ID" value="KAK0471461.1"/>
    <property type="molecule type" value="Genomic_DNA"/>
</dbReference>